<dbReference type="AlphaFoldDB" id="A0AAV5CZM8"/>
<comment type="caution">
    <text evidence="8">The sequence shown here is derived from an EMBL/GenBank/DDBJ whole genome shotgun (WGS) entry which is preliminary data.</text>
</comment>
<evidence type="ECO:0000256" key="2">
    <source>
        <dbReference type="ARBA" id="ARBA00022614"/>
    </source>
</evidence>
<dbReference type="CDD" id="cd14798">
    <property type="entry name" value="RX-CC_like"/>
    <property type="match status" value="1"/>
</dbReference>
<dbReference type="Pfam" id="PF18052">
    <property type="entry name" value="Rx_N"/>
    <property type="match status" value="1"/>
</dbReference>
<dbReference type="GO" id="GO:0006952">
    <property type="term" value="P:defense response"/>
    <property type="evidence" value="ECO:0007669"/>
    <property type="project" value="UniProtKB-KW"/>
</dbReference>
<dbReference type="Proteomes" id="UP001054889">
    <property type="component" value="Unassembled WGS sequence"/>
</dbReference>
<dbReference type="PANTHER" id="PTHR19338:SF53">
    <property type="entry name" value="RX N-TERMINAL DOMAIN-CONTAINING PROTEIN"/>
    <property type="match status" value="1"/>
</dbReference>
<accession>A0AAV5CZM8</accession>
<dbReference type="EMBL" id="BQKI01000010">
    <property type="protein sequence ID" value="GJN03338.1"/>
    <property type="molecule type" value="Genomic_DNA"/>
</dbReference>
<evidence type="ECO:0000313" key="9">
    <source>
        <dbReference type="Proteomes" id="UP001054889"/>
    </source>
</evidence>
<comment type="similarity">
    <text evidence="1">Belongs to the disease resistance NB-LRR family.</text>
</comment>
<evidence type="ECO:0000256" key="4">
    <source>
        <dbReference type="ARBA" id="ARBA00022741"/>
    </source>
</evidence>
<feature type="compositionally biased region" description="Basic residues" evidence="6">
    <location>
        <begin position="229"/>
        <end position="240"/>
    </location>
</feature>
<keyword evidence="5" id="KW-0611">Plant defense</keyword>
<sequence>MARVLVSAATGATNAVLMKLDDLLRRECTMFTGMRGDIMFLKAELEYMHAFLEKVSCVENPTQQDKLWMRDVRDLSYDIEDRIDLSFIVHVNDESIEPKRFWGFIIERSMSLLTQVKTHYLIAKEIHGLKERIKEVSERHGRSWHLARTFPRCAAADMSVLLSQLTVVNPVRPSTAPVHPSTVHRPPCRPCSRPRHLVTVTLEPAEQEEEPREELAYVRFRRAPDEHRQRRRPRRHHRHP</sequence>
<keyword evidence="2" id="KW-0433">Leucine-rich repeat</keyword>
<reference evidence="8" key="1">
    <citation type="journal article" date="2018" name="DNA Res.">
        <title>Multiple hybrid de novo genome assembly of finger millet, an orphan allotetraploid crop.</title>
        <authorList>
            <person name="Hatakeyama M."/>
            <person name="Aluri S."/>
            <person name="Balachadran M.T."/>
            <person name="Sivarajan S.R."/>
            <person name="Patrignani A."/>
            <person name="Gruter S."/>
            <person name="Poveda L."/>
            <person name="Shimizu-Inatsugi R."/>
            <person name="Baeten J."/>
            <person name="Francoijs K.J."/>
            <person name="Nataraja K.N."/>
            <person name="Reddy Y.A.N."/>
            <person name="Phadnis S."/>
            <person name="Ravikumar R.L."/>
            <person name="Schlapbach R."/>
            <person name="Sreeman S.M."/>
            <person name="Shimizu K.K."/>
        </authorList>
    </citation>
    <scope>NUCLEOTIDE SEQUENCE</scope>
</reference>
<organism evidence="8 9">
    <name type="scientific">Eleusine coracana subsp. coracana</name>
    <dbReference type="NCBI Taxonomy" id="191504"/>
    <lineage>
        <taxon>Eukaryota</taxon>
        <taxon>Viridiplantae</taxon>
        <taxon>Streptophyta</taxon>
        <taxon>Embryophyta</taxon>
        <taxon>Tracheophyta</taxon>
        <taxon>Spermatophyta</taxon>
        <taxon>Magnoliopsida</taxon>
        <taxon>Liliopsida</taxon>
        <taxon>Poales</taxon>
        <taxon>Poaceae</taxon>
        <taxon>PACMAD clade</taxon>
        <taxon>Chloridoideae</taxon>
        <taxon>Cynodonteae</taxon>
        <taxon>Eleusininae</taxon>
        <taxon>Eleusine</taxon>
    </lineage>
</organism>
<evidence type="ECO:0000313" key="8">
    <source>
        <dbReference type="EMBL" id="GJN03338.1"/>
    </source>
</evidence>
<reference evidence="8" key="2">
    <citation type="submission" date="2021-12" db="EMBL/GenBank/DDBJ databases">
        <title>Resequencing data analysis of finger millet.</title>
        <authorList>
            <person name="Hatakeyama M."/>
            <person name="Aluri S."/>
            <person name="Balachadran M.T."/>
            <person name="Sivarajan S.R."/>
            <person name="Poveda L."/>
            <person name="Shimizu-Inatsugi R."/>
            <person name="Schlapbach R."/>
            <person name="Sreeman S.M."/>
            <person name="Shimizu K.K."/>
        </authorList>
    </citation>
    <scope>NUCLEOTIDE SEQUENCE</scope>
</reference>
<keyword evidence="3" id="KW-0677">Repeat</keyword>
<evidence type="ECO:0000256" key="6">
    <source>
        <dbReference type="SAM" id="MobiDB-lite"/>
    </source>
</evidence>
<evidence type="ECO:0000259" key="7">
    <source>
        <dbReference type="Pfam" id="PF18052"/>
    </source>
</evidence>
<dbReference type="Gene3D" id="1.20.5.4130">
    <property type="match status" value="1"/>
</dbReference>
<feature type="domain" description="Disease resistance N-terminal" evidence="7">
    <location>
        <begin position="14"/>
        <end position="95"/>
    </location>
</feature>
<dbReference type="GO" id="GO:0000166">
    <property type="term" value="F:nucleotide binding"/>
    <property type="evidence" value="ECO:0007669"/>
    <property type="project" value="UniProtKB-KW"/>
</dbReference>
<evidence type="ECO:0000256" key="5">
    <source>
        <dbReference type="ARBA" id="ARBA00022821"/>
    </source>
</evidence>
<protein>
    <recommendedName>
        <fullName evidence="7">Disease resistance N-terminal domain-containing protein</fullName>
    </recommendedName>
</protein>
<proteinExistence type="inferred from homology"/>
<dbReference type="InterPro" id="IPR038005">
    <property type="entry name" value="RX-like_CC"/>
</dbReference>
<name>A0AAV5CZM8_ELECO</name>
<dbReference type="PANTHER" id="PTHR19338">
    <property type="entry name" value="TRANSLOCASE OF INNER MITOCHONDRIAL MEMBRANE 13 HOMOLOG"/>
    <property type="match status" value="1"/>
</dbReference>
<keyword evidence="9" id="KW-1185">Reference proteome</keyword>
<evidence type="ECO:0000256" key="3">
    <source>
        <dbReference type="ARBA" id="ARBA00022737"/>
    </source>
</evidence>
<evidence type="ECO:0000256" key="1">
    <source>
        <dbReference type="ARBA" id="ARBA00008894"/>
    </source>
</evidence>
<gene>
    <name evidence="8" type="primary">ga20771</name>
    <name evidence="8" type="ORF">PR202_ga20771</name>
</gene>
<dbReference type="InterPro" id="IPR041118">
    <property type="entry name" value="Rx_N"/>
</dbReference>
<feature type="region of interest" description="Disordered" evidence="6">
    <location>
        <begin position="204"/>
        <end position="240"/>
    </location>
</feature>
<keyword evidence="4" id="KW-0547">Nucleotide-binding</keyword>